<gene>
    <name evidence="1" type="ORF">AUK13_00980</name>
</gene>
<dbReference type="AlphaFoldDB" id="A0A1J5F8G8"/>
<reference evidence="1 2" key="1">
    <citation type="journal article" date="2016" name="Environ. Microbiol.">
        <title>Genomic resolution of a cold subsurface aquifer community provides metabolic insights for novel microbes adapted to high CO concentrations.</title>
        <authorList>
            <person name="Probst A.J."/>
            <person name="Castelle C.J."/>
            <person name="Singh A."/>
            <person name="Brown C.T."/>
            <person name="Anantharaman K."/>
            <person name="Sharon I."/>
            <person name="Hug L.A."/>
            <person name="Burstein D."/>
            <person name="Emerson J.B."/>
            <person name="Thomas B.C."/>
            <person name="Banfield J.F."/>
        </authorList>
    </citation>
    <scope>NUCLEOTIDE SEQUENCE [LARGE SCALE GENOMIC DNA]</scope>
    <source>
        <strain evidence="1">CG2_30_39_24</strain>
    </source>
</reference>
<protein>
    <submittedName>
        <fullName evidence="1">Uncharacterized protein</fullName>
    </submittedName>
</protein>
<comment type="caution">
    <text evidence="1">The sequence shown here is derived from an EMBL/GenBank/DDBJ whole genome shotgun (WGS) entry which is preliminary data.</text>
</comment>
<evidence type="ECO:0000313" key="1">
    <source>
        <dbReference type="EMBL" id="OIP56468.1"/>
    </source>
</evidence>
<accession>A0A1J5F8G8</accession>
<dbReference type="EMBL" id="MNYR01000015">
    <property type="protein sequence ID" value="OIP56468.1"/>
    <property type="molecule type" value="Genomic_DNA"/>
</dbReference>
<name>A0A1J5F8G8_9BACT</name>
<organism evidence="1 2">
    <name type="scientific">Candidatus Kuenenbacteria bacterium CG2_30_39_24</name>
    <dbReference type="NCBI Taxonomy" id="1805236"/>
    <lineage>
        <taxon>Bacteria</taxon>
        <taxon>Candidatus Kueneniibacteriota</taxon>
    </lineage>
</organism>
<dbReference type="STRING" id="1805236.AUK13_00980"/>
<dbReference type="Proteomes" id="UP000183922">
    <property type="component" value="Unassembled WGS sequence"/>
</dbReference>
<evidence type="ECO:0000313" key="2">
    <source>
        <dbReference type="Proteomes" id="UP000183922"/>
    </source>
</evidence>
<sequence length="121" mass="13830">MRKFIFIILIFLLGSFGSYLFLSIQNPAFEKFSPEAMYQRIIKERDFAINQAVARGDYKCCINPPCTMCYLEANQWNNFIAGTCACDDLIAKGEKPCPQCEKGFIKDTGYSCEFNSQNCEE</sequence>
<proteinExistence type="predicted"/>